<dbReference type="Proteomes" id="UP000664203">
    <property type="component" value="Unassembled WGS sequence"/>
</dbReference>
<keyword evidence="9" id="KW-1185">Reference proteome</keyword>
<keyword evidence="5" id="KW-0496">Mitochondrion</keyword>
<protein>
    <recommendedName>
        <fullName evidence="10">DUF676 domain-containing protein</fullName>
    </recommendedName>
</protein>
<evidence type="ECO:0000256" key="7">
    <source>
        <dbReference type="SAM" id="MobiDB-lite"/>
    </source>
</evidence>
<accession>A0A8H3FQ29</accession>
<name>A0A8H3FQ29_9LECA</name>
<evidence type="ECO:0000256" key="3">
    <source>
        <dbReference type="ARBA" id="ARBA00004370"/>
    </source>
</evidence>
<proteinExistence type="predicted"/>
<keyword evidence="6" id="KW-0472">Membrane</keyword>
<feature type="compositionally biased region" description="Basic and acidic residues" evidence="7">
    <location>
        <begin position="461"/>
        <end position="474"/>
    </location>
</feature>
<evidence type="ECO:0000256" key="1">
    <source>
        <dbReference type="ARBA" id="ARBA00004173"/>
    </source>
</evidence>
<sequence length="500" mass="56912">MTGVGGRPFISWQHTSGAMWLRDFLPRDIPTAQIFIYGYPSKLQNSGSRARLFDYTTTFLHGLRSLSRRNSLAPRPLILVGHSFGGLIIKQAIIEAGMNQYEYGKVFSSIYSVCLFGVPHRGLNTKALEEMVAEEPTKILIEDLREDSEVIRSLRENFAKYSEPMKILTCYELLETPTMELVDRKWARTGRPEMMVNESSACLGFSNEDRISIYANHSMIAKLSDQAGSEYHRIKDNLGSHVKIAPAAVQRRLLKRECVIVLSELYTNARYCYALIKEKGIGAKSLAKHMADELSFLDAFGAFLVDEQLWKILDNPTLSTKIPQQIRNLLHQLKDTFSPFTRLAALYYEPYRKALQYKTYLSPPQQEEESSGEPRTNILSEESLQDPEVTGSLFQEDSLDAVLQLCKKSTYKLLETMSISALYSMRYDTLGDLTNFQSRDEIRKTGLATVMARQHVVQSEGVRKPEPLQGRLEEIQPQNDSPDLRLMRFYRNGEVGARDS</sequence>
<evidence type="ECO:0000256" key="2">
    <source>
        <dbReference type="ARBA" id="ARBA00004240"/>
    </source>
</evidence>
<dbReference type="PANTHER" id="PTHR48182:SF2">
    <property type="entry name" value="PROTEIN SERAC1"/>
    <property type="match status" value="1"/>
</dbReference>
<dbReference type="EMBL" id="CAJPDR010000255">
    <property type="protein sequence ID" value="CAF9928728.1"/>
    <property type="molecule type" value="Genomic_DNA"/>
</dbReference>
<evidence type="ECO:0000313" key="9">
    <source>
        <dbReference type="Proteomes" id="UP000664203"/>
    </source>
</evidence>
<dbReference type="GO" id="GO:0016020">
    <property type="term" value="C:membrane"/>
    <property type="evidence" value="ECO:0007669"/>
    <property type="project" value="UniProtKB-SubCell"/>
</dbReference>
<reference evidence="8" key="1">
    <citation type="submission" date="2021-03" db="EMBL/GenBank/DDBJ databases">
        <authorList>
            <person name="Tagirdzhanova G."/>
        </authorList>
    </citation>
    <scope>NUCLEOTIDE SEQUENCE</scope>
</reference>
<dbReference type="Gene3D" id="3.40.50.1820">
    <property type="entry name" value="alpha/beta hydrolase"/>
    <property type="match status" value="1"/>
</dbReference>
<dbReference type="OrthoDB" id="1658288at2759"/>
<dbReference type="AlphaFoldDB" id="A0A8H3FQ29"/>
<gene>
    <name evidence="8" type="ORF">ALECFALPRED_004126</name>
</gene>
<comment type="subcellular location">
    <subcellularLocation>
        <location evidence="2">Endoplasmic reticulum</location>
    </subcellularLocation>
    <subcellularLocation>
        <location evidence="3">Membrane</location>
    </subcellularLocation>
    <subcellularLocation>
        <location evidence="1">Mitochondrion</location>
    </subcellularLocation>
</comment>
<dbReference type="InterPro" id="IPR029058">
    <property type="entry name" value="AB_hydrolase_fold"/>
</dbReference>
<dbReference type="GO" id="GO:0005739">
    <property type="term" value="C:mitochondrion"/>
    <property type="evidence" value="ECO:0007669"/>
    <property type="project" value="UniProtKB-SubCell"/>
</dbReference>
<comment type="caution">
    <text evidence="8">The sequence shown here is derived from an EMBL/GenBank/DDBJ whole genome shotgun (WGS) entry which is preliminary data.</text>
</comment>
<dbReference type="GO" id="GO:0005783">
    <property type="term" value="C:endoplasmic reticulum"/>
    <property type="evidence" value="ECO:0007669"/>
    <property type="project" value="UniProtKB-SubCell"/>
</dbReference>
<dbReference type="SUPFAM" id="SSF53474">
    <property type="entry name" value="alpha/beta-Hydrolases"/>
    <property type="match status" value="1"/>
</dbReference>
<dbReference type="PANTHER" id="PTHR48182">
    <property type="entry name" value="PROTEIN SERAC1"/>
    <property type="match status" value="1"/>
</dbReference>
<feature type="region of interest" description="Disordered" evidence="7">
    <location>
        <begin position="461"/>
        <end position="483"/>
    </location>
</feature>
<evidence type="ECO:0000256" key="4">
    <source>
        <dbReference type="ARBA" id="ARBA00022824"/>
    </source>
</evidence>
<dbReference type="InterPro" id="IPR052374">
    <property type="entry name" value="SERAC1"/>
</dbReference>
<evidence type="ECO:0000256" key="5">
    <source>
        <dbReference type="ARBA" id="ARBA00023128"/>
    </source>
</evidence>
<evidence type="ECO:0008006" key="10">
    <source>
        <dbReference type="Google" id="ProtNLM"/>
    </source>
</evidence>
<evidence type="ECO:0000256" key="6">
    <source>
        <dbReference type="ARBA" id="ARBA00023136"/>
    </source>
</evidence>
<evidence type="ECO:0000313" key="8">
    <source>
        <dbReference type="EMBL" id="CAF9928728.1"/>
    </source>
</evidence>
<keyword evidence="4" id="KW-0256">Endoplasmic reticulum</keyword>
<organism evidence="8 9">
    <name type="scientific">Alectoria fallacina</name>
    <dbReference type="NCBI Taxonomy" id="1903189"/>
    <lineage>
        <taxon>Eukaryota</taxon>
        <taxon>Fungi</taxon>
        <taxon>Dikarya</taxon>
        <taxon>Ascomycota</taxon>
        <taxon>Pezizomycotina</taxon>
        <taxon>Lecanoromycetes</taxon>
        <taxon>OSLEUM clade</taxon>
        <taxon>Lecanoromycetidae</taxon>
        <taxon>Lecanorales</taxon>
        <taxon>Lecanorineae</taxon>
        <taxon>Parmeliaceae</taxon>
        <taxon>Alectoria</taxon>
    </lineage>
</organism>